<dbReference type="Pfam" id="PF00847">
    <property type="entry name" value="AP2"/>
    <property type="match status" value="1"/>
</dbReference>
<dbReference type="SUPFAM" id="SSF54171">
    <property type="entry name" value="DNA-binding domain"/>
    <property type="match status" value="1"/>
</dbReference>
<dbReference type="InterPro" id="IPR016177">
    <property type="entry name" value="DNA-bd_dom_sf"/>
</dbReference>
<evidence type="ECO:0000256" key="4">
    <source>
        <dbReference type="ARBA" id="ARBA00023163"/>
    </source>
</evidence>
<dbReference type="Proteomes" id="UP000825729">
    <property type="component" value="Unassembled WGS sequence"/>
</dbReference>
<feature type="domain" description="AP2/ERF" evidence="7">
    <location>
        <begin position="36"/>
        <end position="93"/>
    </location>
</feature>
<name>A0AAV7EFX2_ARIFI</name>
<dbReference type="PANTHER" id="PTHR31677:SF264">
    <property type="entry name" value="ETHYLENE-RESPONSIVE TRANSCRIPTION FACTOR LEP"/>
    <property type="match status" value="1"/>
</dbReference>
<dbReference type="EMBL" id="JAINDJ010000005">
    <property type="protein sequence ID" value="KAG9447306.1"/>
    <property type="molecule type" value="Genomic_DNA"/>
</dbReference>
<dbReference type="GO" id="GO:0003700">
    <property type="term" value="F:DNA-binding transcription factor activity"/>
    <property type="evidence" value="ECO:0007669"/>
    <property type="project" value="InterPro"/>
</dbReference>
<evidence type="ECO:0000313" key="9">
    <source>
        <dbReference type="Proteomes" id="UP000825729"/>
    </source>
</evidence>
<evidence type="ECO:0000256" key="5">
    <source>
        <dbReference type="ARBA" id="ARBA00023242"/>
    </source>
</evidence>
<gene>
    <name evidence="8" type="ORF">H6P81_013434</name>
</gene>
<dbReference type="AlphaFoldDB" id="A0AAV7EFX2"/>
<evidence type="ECO:0000256" key="3">
    <source>
        <dbReference type="ARBA" id="ARBA00023125"/>
    </source>
</evidence>
<comment type="caution">
    <text evidence="8">The sequence shown here is derived from an EMBL/GenBank/DDBJ whole genome shotgun (WGS) entry which is preliminary data.</text>
</comment>
<dbReference type="FunFam" id="3.30.730.10:FF:000001">
    <property type="entry name" value="Ethylene-responsive transcription factor 2"/>
    <property type="match status" value="1"/>
</dbReference>
<dbReference type="PANTHER" id="PTHR31677">
    <property type="entry name" value="AP2 DOMAIN CLASS TRANSCRIPTION FACTOR"/>
    <property type="match status" value="1"/>
</dbReference>
<keyword evidence="3" id="KW-0238">DNA-binding</keyword>
<evidence type="ECO:0000256" key="6">
    <source>
        <dbReference type="SAM" id="MobiDB-lite"/>
    </source>
</evidence>
<keyword evidence="9" id="KW-1185">Reference proteome</keyword>
<dbReference type="PRINTS" id="PR00367">
    <property type="entry name" value="ETHRSPELEMNT"/>
</dbReference>
<dbReference type="CDD" id="cd00018">
    <property type="entry name" value="AP2"/>
    <property type="match status" value="1"/>
</dbReference>
<dbReference type="SMART" id="SM00380">
    <property type="entry name" value="AP2"/>
    <property type="match status" value="1"/>
</dbReference>
<dbReference type="GO" id="GO:0005634">
    <property type="term" value="C:nucleus"/>
    <property type="evidence" value="ECO:0007669"/>
    <property type="project" value="UniProtKB-SubCell"/>
</dbReference>
<evidence type="ECO:0000256" key="1">
    <source>
        <dbReference type="ARBA" id="ARBA00004123"/>
    </source>
</evidence>
<keyword evidence="2" id="KW-0805">Transcription regulation</keyword>
<dbReference type="InterPro" id="IPR036955">
    <property type="entry name" value="AP2/ERF_dom_sf"/>
</dbReference>
<evidence type="ECO:0000313" key="8">
    <source>
        <dbReference type="EMBL" id="KAG9447306.1"/>
    </source>
</evidence>
<organism evidence="8 9">
    <name type="scientific">Aristolochia fimbriata</name>
    <name type="common">White veined hardy Dutchman's pipe vine</name>
    <dbReference type="NCBI Taxonomy" id="158543"/>
    <lineage>
        <taxon>Eukaryota</taxon>
        <taxon>Viridiplantae</taxon>
        <taxon>Streptophyta</taxon>
        <taxon>Embryophyta</taxon>
        <taxon>Tracheophyta</taxon>
        <taxon>Spermatophyta</taxon>
        <taxon>Magnoliopsida</taxon>
        <taxon>Magnoliidae</taxon>
        <taxon>Piperales</taxon>
        <taxon>Aristolochiaceae</taxon>
        <taxon>Aristolochia</taxon>
    </lineage>
</organism>
<dbReference type="Gene3D" id="3.30.730.10">
    <property type="entry name" value="AP2/ERF domain"/>
    <property type="match status" value="1"/>
</dbReference>
<protein>
    <recommendedName>
        <fullName evidence="7">AP2/ERF domain-containing protein</fullName>
    </recommendedName>
</protein>
<keyword evidence="5" id="KW-0539">Nucleus</keyword>
<accession>A0AAV7EFX2</accession>
<keyword evidence="4" id="KW-0804">Transcription</keyword>
<evidence type="ECO:0000256" key="2">
    <source>
        <dbReference type="ARBA" id="ARBA00023015"/>
    </source>
</evidence>
<feature type="region of interest" description="Disordered" evidence="6">
    <location>
        <begin position="1"/>
        <end position="40"/>
    </location>
</feature>
<reference evidence="8 9" key="1">
    <citation type="submission" date="2021-07" db="EMBL/GenBank/DDBJ databases">
        <title>The Aristolochia fimbriata genome: insights into angiosperm evolution, floral development and chemical biosynthesis.</title>
        <authorList>
            <person name="Jiao Y."/>
        </authorList>
    </citation>
    <scope>NUCLEOTIDE SEQUENCE [LARGE SCALE GENOMIC DNA]</scope>
    <source>
        <strain evidence="8">IBCAS-2021</strain>
        <tissue evidence="8">Leaf</tissue>
    </source>
</reference>
<dbReference type="PROSITE" id="PS51032">
    <property type="entry name" value="AP2_ERF"/>
    <property type="match status" value="1"/>
</dbReference>
<evidence type="ECO:0000259" key="7">
    <source>
        <dbReference type="PROSITE" id="PS51032"/>
    </source>
</evidence>
<proteinExistence type="predicted"/>
<comment type="subcellular location">
    <subcellularLocation>
        <location evidence="1">Nucleus</location>
    </subcellularLocation>
</comment>
<sequence>MDFSYHANSSSSSSSSSLEKKPKKKQSSQQEQGGNRFLGVRRRPWGRYAAEIRDPTTKERHWLGTFDTAEEAALAYDRAARSIRGVRARTNFYYSDMPPGSSLTSIISPDESSHFLYGAPPLPVAATPPAATAAAAWFHPPVQTITPTTANIHVVSAPAEAPGGADLRRSVVSDVSQCVGLGSYAPAPPSCDNALAGEPGSSGDFFGFSDQSSESGFGYGYDYESYFGGGGEEYVHSPLFGRMPPVSDSASEIPDGFDLGSSAYFF</sequence>
<dbReference type="InterPro" id="IPR001471">
    <property type="entry name" value="AP2/ERF_dom"/>
</dbReference>
<dbReference type="GO" id="GO:0003677">
    <property type="term" value="F:DNA binding"/>
    <property type="evidence" value="ECO:0007669"/>
    <property type="project" value="UniProtKB-KW"/>
</dbReference>